<accession>A0A1F7JI84</accession>
<protein>
    <submittedName>
        <fullName evidence="1">Uncharacterized protein</fullName>
    </submittedName>
</protein>
<evidence type="ECO:0000313" key="1">
    <source>
        <dbReference type="EMBL" id="OGK55330.1"/>
    </source>
</evidence>
<reference evidence="1 2" key="1">
    <citation type="journal article" date="2016" name="Nat. Commun.">
        <title>Thousands of microbial genomes shed light on interconnected biogeochemical processes in an aquifer system.</title>
        <authorList>
            <person name="Anantharaman K."/>
            <person name="Brown C.T."/>
            <person name="Hug L.A."/>
            <person name="Sharon I."/>
            <person name="Castelle C.J."/>
            <person name="Probst A.J."/>
            <person name="Thomas B.C."/>
            <person name="Singh A."/>
            <person name="Wilkins M.J."/>
            <person name="Karaoz U."/>
            <person name="Brodie E.L."/>
            <person name="Williams K.H."/>
            <person name="Hubbard S.S."/>
            <person name="Banfield J.F."/>
        </authorList>
    </citation>
    <scope>NUCLEOTIDE SEQUENCE [LARGE SCALE GENOMIC DNA]</scope>
</reference>
<dbReference type="AlphaFoldDB" id="A0A1F7JI84"/>
<sequence>MSAEASSVAYKKVEGEVGFHPEVKGTNLATETSNSFLVEKVGRGIGHAFRTAFGEGLAVPGALALPTFIYHTKNLTAPIASVASSLAAAAPHIPYLAEASKFVIDSASVHPYITSAVGYLSWMIGNEIGWQGAKNAGSLERNLYTGIKIAAPILASVGAFTQAPWAIPLAVGLSIGSTALAMRHRH</sequence>
<evidence type="ECO:0000313" key="2">
    <source>
        <dbReference type="Proteomes" id="UP000177418"/>
    </source>
</evidence>
<comment type="caution">
    <text evidence="1">The sequence shown here is derived from an EMBL/GenBank/DDBJ whole genome shotgun (WGS) entry which is preliminary data.</text>
</comment>
<dbReference type="EMBL" id="MGAV01000007">
    <property type="protein sequence ID" value="OGK55330.1"/>
    <property type="molecule type" value="Genomic_DNA"/>
</dbReference>
<dbReference type="Proteomes" id="UP000177418">
    <property type="component" value="Unassembled WGS sequence"/>
</dbReference>
<organism evidence="1 2">
    <name type="scientific">Candidatus Roizmanbacteria bacterium RIFCSPLOWO2_02_FULL_36_11</name>
    <dbReference type="NCBI Taxonomy" id="1802071"/>
    <lineage>
        <taxon>Bacteria</taxon>
        <taxon>Candidatus Roizmaniibacteriota</taxon>
    </lineage>
</organism>
<name>A0A1F7JI84_9BACT</name>
<gene>
    <name evidence="1" type="ORF">A3H78_04495</name>
</gene>
<proteinExistence type="predicted"/>